<name>A0ABP8VTE5_9MICO</name>
<keyword evidence="8" id="KW-1185">Reference proteome</keyword>
<dbReference type="Pfam" id="PF00107">
    <property type="entry name" value="ADH_zinc_N"/>
    <property type="match status" value="1"/>
</dbReference>
<dbReference type="InterPro" id="IPR020843">
    <property type="entry name" value="ER"/>
</dbReference>
<evidence type="ECO:0000256" key="5">
    <source>
        <dbReference type="RuleBase" id="RU361277"/>
    </source>
</evidence>
<organism evidence="7 8">
    <name type="scientific">Frondihabitans cladoniiphilus</name>
    <dbReference type="NCBI Taxonomy" id="715785"/>
    <lineage>
        <taxon>Bacteria</taxon>
        <taxon>Bacillati</taxon>
        <taxon>Actinomycetota</taxon>
        <taxon>Actinomycetes</taxon>
        <taxon>Micrococcales</taxon>
        <taxon>Microbacteriaceae</taxon>
        <taxon>Frondihabitans</taxon>
    </lineage>
</organism>
<evidence type="ECO:0000256" key="1">
    <source>
        <dbReference type="ARBA" id="ARBA00001947"/>
    </source>
</evidence>
<reference evidence="8" key="1">
    <citation type="journal article" date="2019" name="Int. J. Syst. Evol. Microbiol.">
        <title>The Global Catalogue of Microorganisms (GCM) 10K type strain sequencing project: providing services to taxonomists for standard genome sequencing and annotation.</title>
        <authorList>
            <consortium name="The Broad Institute Genomics Platform"/>
            <consortium name="The Broad Institute Genome Sequencing Center for Infectious Disease"/>
            <person name="Wu L."/>
            <person name="Ma J."/>
        </authorList>
    </citation>
    <scope>NUCLEOTIDE SEQUENCE [LARGE SCALE GENOMIC DNA]</scope>
    <source>
        <strain evidence="8">JCM 18956</strain>
    </source>
</reference>
<protein>
    <submittedName>
        <fullName evidence="7">Alcohol dehydrogenase AdhP</fullName>
    </submittedName>
</protein>
<feature type="domain" description="Enoyl reductase (ER)" evidence="6">
    <location>
        <begin position="8"/>
        <end position="308"/>
    </location>
</feature>
<keyword evidence="2 5" id="KW-0479">Metal-binding</keyword>
<evidence type="ECO:0000256" key="2">
    <source>
        <dbReference type="ARBA" id="ARBA00022723"/>
    </source>
</evidence>
<dbReference type="CDD" id="cd08254">
    <property type="entry name" value="hydroxyacyl_CoA_DH"/>
    <property type="match status" value="1"/>
</dbReference>
<dbReference type="PANTHER" id="PTHR43401:SF2">
    <property type="entry name" value="L-THREONINE 3-DEHYDROGENASE"/>
    <property type="match status" value="1"/>
</dbReference>
<comment type="cofactor">
    <cofactor evidence="1 5">
        <name>Zn(2+)</name>
        <dbReference type="ChEBI" id="CHEBI:29105"/>
    </cofactor>
</comment>
<dbReference type="InterPro" id="IPR036291">
    <property type="entry name" value="NAD(P)-bd_dom_sf"/>
</dbReference>
<proteinExistence type="inferred from homology"/>
<dbReference type="Pfam" id="PF08240">
    <property type="entry name" value="ADH_N"/>
    <property type="match status" value="1"/>
</dbReference>
<comment type="caution">
    <text evidence="7">The sequence shown here is derived from an EMBL/GenBank/DDBJ whole genome shotgun (WGS) entry which is preliminary data.</text>
</comment>
<dbReference type="InterPro" id="IPR013154">
    <property type="entry name" value="ADH-like_N"/>
</dbReference>
<evidence type="ECO:0000256" key="3">
    <source>
        <dbReference type="ARBA" id="ARBA00022833"/>
    </source>
</evidence>
<sequence>MKAWQFTNTHSPLAKVDLPNPTAGADQVVVRVKAVGLCHSDVGLFEDEKWMAMMALPVVPGHEIAGEITALGEGVTDYAVGDRVAIWSMGETHGYTQNGGFGEYLVAHTNTLIPVPDNVPFEMAVFAEPGMTAHSAVVSSGQVKPGQKVGIIGFGGLGQIGVRVAALSGAHVFVAEINEAAWDRAREAGAERVVKDIAELADEQLDLIVDFAGFGSTTAGAIAAVGQGGRVVQVGMGRLEATLDMYPLIMKGVSLIGNVGGPKESMAAIIHWMSTGDIVPTIDRTDFEHIPEGIERVKTGDVTGRLVAVY</sequence>
<dbReference type="PROSITE" id="PS00059">
    <property type="entry name" value="ADH_ZINC"/>
    <property type="match status" value="1"/>
</dbReference>
<evidence type="ECO:0000256" key="4">
    <source>
        <dbReference type="ARBA" id="ARBA00023002"/>
    </source>
</evidence>
<dbReference type="SUPFAM" id="SSF51735">
    <property type="entry name" value="NAD(P)-binding Rossmann-fold domains"/>
    <property type="match status" value="1"/>
</dbReference>
<accession>A0ABP8VTE5</accession>
<gene>
    <name evidence="7" type="primary">adhP</name>
    <name evidence="7" type="ORF">GCM10025780_14160</name>
</gene>
<dbReference type="InterPro" id="IPR011032">
    <property type="entry name" value="GroES-like_sf"/>
</dbReference>
<evidence type="ECO:0000313" key="7">
    <source>
        <dbReference type="EMBL" id="GAA4671505.1"/>
    </source>
</evidence>
<dbReference type="EMBL" id="BAABLM010000002">
    <property type="protein sequence ID" value="GAA4671505.1"/>
    <property type="molecule type" value="Genomic_DNA"/>
</dbReference>
<dbReference type="Gene3D" id="3.90.180.10">
    <property type="entry name" value="Medium-chain alcohol dehydrogenases, catalytic domain"/>
    <property type="match status" value="1"/>
</dbReference>
<dbReference type="PANTHER" id="PTHR43401">
    <property type="entry name" value="L-THREONINE 3-DEHYDROGENASE"/>
    <property type="match status" value="1"/>
</dbReference>
<dbReference type="RefSeq" id="WP_345374808.1">
    <property type="nucleotide sequence ID" value="NZ_BAABLM010000002.1"/>
</dbReference>
<evidence type="ECO:0000259" key="6">
    <source>
        <dbReference type="SMART" id="SM00829"/>
    </source>
</evidence>
<dbReference type="SUPFAM" id="SSF50129">
    <property type="entry name" value="GroES-like"/>
    <property type="match status" value="1"/>
</dbReference>
<comment type="similarity">
    <text evidence="5">Belongs to the zinc-containing alcohol dehydrogenase family.</text>
</comment>
<dbReference type="SMART" id="SM00829">
    <property type="entry name" value="PKS_ER"/>
    <property type="match status" value="1"/>
</dbReference>
<dbReference type="Proteomes" id="UP001501295">
    <property type="component" value="Unassembled WGS sequence"/>
</dbReference>
<keyword evidence="3 5" id="KW-0862">Zinc</keyword>
<keyword evidence="4" id="KW-0560">Oxidoreductase</keyword>
<dbReference type="InterPro" id="IPR002328">
    <property type="entry name" value="ADH_Zn_CS"/>
</dbReference>
<evidence type="ECO:0000313" key="8">
    <source>
        <dbReference type="Proteomes" id="UP001501295"/>
    </source>
</evidence>
<dbReference type="InterPro" id="IPR050129">
    <property type="entry name" value="Zn_alcohol_dh"/>
</dbReference>
<dbReference type="InterPro" id="IPR013149">
    <property type="entry name" value="ADH-like_C"/>
</dbReference>